<feature type="chain" id="PRO_5040974091" description="Ricin B lectin" evidence="1">
    <location>
        <begin position="19"/>
        <end position="176"/>
    </location>
</feature>
<gene>
    <name evidence="2" type="ORF">N0V93_002748</name>
</gene>
<dbReference type="Proteomes" id="UP001140453">
    <property type="component" value="Unassembled WGS sequence"/>
</dbReference>
<organism evidence="2 3">
    <name type="scientific">Gnomoniopsis smithogilvyi</name>
    <dbReference type="NCBI Taxonomy" id="1191159"/>
    <lineage>
        <taxon>Eukaryota</taxon>
        <taxon>Fungi</taxon>
        <taxon>Dikarya</taxon>
        <taxon>Ascomycota</taxon>
        <taxon>Pezizomycotina</taxon>
        <taxon>Sordariomycetes</taxon>
        <taxon>Sordariomycetidae</taxon>
        <taxon>Diaporthales</taxon>
        <taxon>Gnomoniaceae</taxon>
        <taxon>Gnomoniopsis</taxon>
    </lineage>
</organism>
<evidence type="ECO:0000256" key="1">
    <source>
        <dbReference type="SAM" id="SignalP"/>
    </source>
</evidence>
<reference evidence="2" key="1">
    <citation type="submission" date="2022-10" db="EMBL/GenBank/DDBJ databases">
        <title>Tapping the CABI collections for fungal endophytes: first genome assemblies for Collariella, Neodidymelliopsis, Ascochyta clinopodiicola, Didymella pomorum, Didymosphaeria variabile, Neocosmospora piperis and Neocucurbitaria cava.</title>
        <authorList>
            <person name="Hill R."/>
        </authorList>
    </citation>
    <scope>NUCLEOTIDE SEQUENCE</scope>
    <source>
        <strain evidence="2">IMI 355082</strain>
    </source>
</reference>
<keyword evidence="3" id="KW-1185">Reference proteome</keyword>
<evidence type="ECO:0000313" key="3">
    <source>
        <dbReference type="Proteomes" id="UP001140453"/>
    </source>
</evidence>
<comment type="caution">
    <text evidence="2">The sequence shown here is derived from an EMBL/GenBank/DDBJ whole genome shotgun (WGS) entry which is preliminary data.</text>
</comment>
<feature type="signal peptide" evidence="1">
    <location>
        <begin position="1"/>
        <end position="18"/>
    </location>
</feature>
<evidence type="ECO:0000313" key="2">
    <source>
        <dbReference type="EMBL" id="KAJ4393536.1"/>
    </source>
</evidence>
<protein>
    <recommendedName>
        <fullName evidence="4">Ricin B lectin</fullName>
    </recommendedName>
</protein>
<name>A0A9W9CYH1_9PEZI</name>
<dbReference type="OrthoDB" id="4426724at2759"/>
<dbReference type="EMBL" id="JAPEVB010000002">
    <property type="protein sequence ID" value="KAJ4393536.1"/>
    <property type="molecule type" value="Genomic_DNA"/>
</dbReference>
<dbReference type="AlphaFoldDB" id="A0A9W9CYH1"/>
<keyword evidence="1" id="KW-0732">Signal</keyword>
<proteinExistence type="predicted"/>
<sequence>MHFSTILLTLASACLTSAQLTYTIQKASNPTSDQTDAYTKIAAAMDAAIARHEAQGSKAAKTLTVEYNTGVATADGSSNGNIRFGSNRAYMTERTALHEIAHTLGVGTTTAFTDNCNANDWPTATPLLQSFDGSDAKISCGGGHFWPYGLNYEDEMNETDADRHVDIVNAMIVDGI</sequence>
<evidence type="ECO:0008006" key="4">
    <source>
        <dbReference type="Google" id="ProtNLM"/>
    </source>
</evidence>
<accession>A0A9W9CYH1</accession>